<evidence type="ECO:0000313" key="2">
    <source>
        <dbReference type="Proteomes" id="UP000218334"/>
    </source>
</evidence>
<dbReference type="EMBL" id="KZ293487">
    <property type="protein sequence ID" value="PBK60380.1"/>
    <property type="molecule type" value="Genomic_DNA"/>
</dbReference>
<keyword evidence="2" id="KW-1185">Reference proteome</keyword>
<gene>
    <name evidence="1" type="ORF">ARMSODRAFT_1026569</name>
</gene>
<evidence type="ECO:0000313" key="1">
    <source>
        <dbReference type="EMBL" id="PBK60380.1"/>
    </source>
</evidence>
<name>A0A2H3ARZ9_9AGAR</name>
<dbReference type="Proteomes" id="UP000218334">
    <property type="component" value="Unassembled WGS sequence"/>
</dbReference>
<reference evidence="2" key="1">
    <citation type="journal article" date="2017" name="Nat. Ecol. Evol.">
        <title>Genome expansion and lineage-specific genetic innovations in the forest pathogenic fungi Armillaria.</title>
        <authorList>
            <person name="Sipos G."/>
            <person name="Prasanna A.N."/>
            <person name="Walter M.C."/>
            <person name="O'Connor E."/>
            <person name="Balint B."/>
            <person name="Krizsan K."/>
            <person name="Kiss B."/>
            <person name="Hess J."/>
            <person name="Varga T."/>
            <person name="Slot J."/>
            <person name="Riley R."/>
            <person name="Boka B."/>
            <person name="Rigling D."/>
            <person name="Barry K."/>
            <person name="Lee J."/>
            <person name="Mihaltcheva S."/>
            <person name="LaButti K."/>
            <person name="Lipzen A."/>
            <person name="Waldron R."/>
            <person name="Moloney N.M."/>
            <person name="Sperisen C."/>
            <person name="Kredics L."/>
            <person name="Vagvoelgyi C."/>
            <person name="Patrignani A."/>
            <person name="Fitzpatrick D."/>
            <person name="Nagy I."/>
            <person name="Doyle S."/>
            <person name="Anderson J.B."/>
            <person name="Grigoriev I.V."/>
            <person name="Gueldener U."/>
            <person name="Muensterkoetter M."/>
            <person name="Nagy L.G."/>
        </authorList>
    </citation>
    <scope>NUCLEOTIDE SEQUENCE [LARGE SCALE GENOMIC DNA]</scope>
    <source>
        <strain evidence="2">28-4</strain>
    </source>
</reference>
<accession>A0A2H3ARZ9</accession>
<proteinExistence type="predicted"/>
<protein>
    <submittedName>
        <fullName evidence="1">Uncharacterized protein</fullName>
    </submittedName>
</protein>
<dbReference type="AlphaFoldDB" id="A0A2H3ARZ9"/>
<sequence>MAGQLQTGLGPEVDTVVDMSLIEGRSPSSKLVEEGSKERWFWRVQHPTFAGDILFIPIPTAATIPFNIRHEYGQRRQWDSVHAATADYTQGMHVGTCGGSPMRGDGEGRGSADWQGRWSDTSIISLDGWFSPLGCGLAHPRRWFVDVMSSLAAGQKCYAFPSVLNFGVIYAGVDLMTGIYPGAKYGDLKGSALSQLALNETGFQDVNVNERQ</sequence>
<organism evidence="1 2">
    <name type="scientific">Armillaria solidipes</name>
    <dbReference type="NCBI Taxonomy" id="1076256"/>
    <lineage>
        <taxon>Eukaryota</taxon>
        <taxon>Fungi</taxon>
        <taxon>Dikarya</taxon>
        <taxon>Basidiomycota</taxon>
        <taxon>Agaricomycotina</taxon>
        <taxon>Agaricomycetes</taxon>
        <taxon>Agaricomycetidae</taxon>
        <taxon>Agaricales</taxon>
        <taxon>Marasmiineae</taxon>
        <taxon>Physalacriaceae</taxon>
        <taxon>Armillaria</taxon>
    </lineage>
</organism>